<dbReference type="OrthoDB" id="8021018at2"/>
<gene>
    <name evidence="2" type="ORF">RSO01_01810</name>
</gene>
<dbReference type="InterPro" id="IPR011033">
    <property type="entry name" value="PRC_barrel-like_sf"/>
</dbReference>
<evidence type="ECO:0000313" key="3">
    <source>
        <dbReference type="Proteomes" id="UP000321058"/>
    </source>
</evidence>
<protein>
    <submittedName>
        <fullName evidence="2">Photosystem reaction center subunit H</fullName>
    </submittedName>
</protein>
<accession>A0A512N201</accession>
<reference evidence="2 3" key="1">
    <citation type="submission" date="2019-07" db="EMBL/GenBank/DDBJ databases">
        <title>Whole genome shotgun sequence of Reyranella soli NBRC 108950.</title>
        <authorList>
            <person name="Hosoyama A."/>
            <person name="Uohara A."/>
            <person name="Ohji S."/>
            <person name="Ichikawa N."/>
        </authorList>
    </citation>
    <scope>NUCLEOTIDE SEQUENCE [LARGE SCALE GENOMIC DNA]</scope>
    <source>
        <strain evidence="2 3">NBRC 108950</strain>
    </source>
</reference>
<dbReference type="InterPro" id="IPR027275">
    <property type="entry name" value="PRC-brl_dom"/>
</dbReference>
<dbReference type="Proteomes" id="UP000321058">
    <property type="component" value="Unassembled WGS sequence"/>
</dbReference>
<evidence type="ECO:0000259" key="1">
    <source>
        <dbReference type="Pfam" id="PF05239"/>
    </source>
</evidence>
<organism evidence="2 3">
    <name type="scientific">Reyranella soli</name>
    <dbReference type="NCBI Taxonomy" id="1230389"/>
    <lineage>
        <taxon>Bacteria</taxon>
        <taxon>Pseudomonadati</taxon>
        <taxon>Pseudomonadota</taxon>
        <taxon>Alphaproteobacteria</taxon>
        <taxon>Hyphomicrobiales</taxon>
        <taxon>Reyranellaceae</taxon>
        <taxon>Reyranella</taxon>
    </lineage>
</organism>
<sequence>MADITRITPNTLINAERVEGTSVYNPQGDKLGTIDDIMLDKVSGKAIYAIMSFGGFLGIGEKYHPIPWSALNYDESKGGYVVNLDKRMLEAAPTYDMDEDFHWTPDYGRQVDRYYNAPTYW</sequence>
<dbReference type="EMBL" id="BKAJ01000004">
    <property type="protein sequence ID" value="GEP53015.1"/>
    <property type="molecule type" value="Genomic_DNA"/>
</dbReference>
<dbReference type="AlphaFoldDB" id="A0A512N201"/>
<dbReference type="SUPFAM" id="SSF50346">
    <property type="entry name" value="PRC-barrel domain"/>
    <property type="match status" value="1"/>
</dbReference>
<dbReference type="PANTHER" id="PTHR36505">
    <property type="entry name" value="BLR1072 PROTEIN"/>
    <property type="match status" value="1"/>
</dbReference>
<dbReference type="Pfam" id="PF05239">
    <property type="entry name" value="PRC"/>
    <property type="match status" value="1"/>
</dbReference>
<evidence type="ECO:0000313" key="2">
    <source>
        <dbReference type="EMBL" id="GEP53015.1"/>
    </source>
</evidence>
<name>A0A512N201_9HYPH</name>
<dbReference type="PANTHER" id="PTHR36505:SF1">
    <property type="entry name" value="BLR1072 PROTEIN"/>
    <property type="match status" value="1"/>
</dbReference>
<proteinExistence type="predicted"/>
<keyword evidence="3" id="KW-1185">Reference proteome</keyword>
<dbReference type="Gene3D" id="2.30.30.240">
    <property type="entry name" value="PRC-barrel domain"/>
    <property type="match status" value="1"/>
</dbReference>
<feature type="domain" description="PRC-barrel" evidence="1">
    <location>
        <begin position="13"/>
        <end position="87"/>
    </location>
</feature>
<dbReference type="RefSeq" id="WP_147145224.1">
    <property type="nucleotide sequence ID" value="NZ_BKAJ01000004.1"/>
</dbReference>
<comment type="caution">
    <text evidence="2">The sequence shown here is derived from an EMBL/GenBank/DDBJ whole genome shotgun (WGS) entry which is preliminary data.</text>
</comment>